<dbReference type="Proteomes" id="UP001190700">
    <property type="component" value="Unassembled WGS sequence"/>
</dbReference>
<accession>A0AAE0H339</accession>
<dbReference type="EMBL" id="LGRX02000280">
    <property type="protein sequence ID" value="KAK3288987.1"/>
    <property type="molecule type" value="Genomic_DNA"/>
</dbReference>
<evidence type="ECO:0000256" key="1">
    <source>
        <dbReference type="SAM" id="MobiDB-lite"/>
    </source>
</evidence>
<feature type="compositionally biased region" description="Polar residues" evidence="1">
    <location>
        <begin position="20"/>
        <end position="29"/>
    </location>
</feature>
<evidence type="ECO:0000313" key="3">
    <source>
        <dbReference type="Proteomes" id="UP001190700"/>
    </source>
</evidence>
<name>A0AAE0H339_9CHLO</name>
<sequence>MAEIAQKAAKQVGDGDSMQPAASTNNLIYQETEESDCDVDTAYEDSERRTPVEAIICKTQKGSYVALRESSDFINLTVERDPQRPRDDDGDDDGQDPSRGQLPLELVREYEASAAQFRIALQDRTAKDKSEIDLEDLAAGSPLEMVHFLGTMRYEGGPLHQSNNSKSKRQKTDTPIELPITVPAIALSQLIQRIVDCYRRKEREMKRELKTLQHALRVAQGTTNGTGADVHAMDLISKKKTEVTASLISSEE</sequence>
<organism evidence="2 3">
    <name type="scientific">Cymbomonas tetramitiformis</name>
    <dbReference type="NCBI Taxonomy" id="36881"/>
    <lineage>
        <taxon>Eukaryota</taxon>
        <taxon>Viridiplantae</taxon>
        <taxon>Chlorophyta</taxon>
        <taxon>Pyramimonadophyceae</taxon>
        <taxon>Pyramimonadales</taxon>
        <taxon>Pyramimonadaceae</taxon>
        <taxon>Cymbomonas</taxon>
    </lineage>
</organism>
<feature type="region of interest" description="Disordered" evidence="1">
    <location>
        <begin position="76"/>
        <end position="100"/>
    </location>
</feature>
<feature type="compositionally biased region" description="Basic and acidic residues" evidence="1">
    <location>
        <begin position="78"/>
        <end position="87"/>
    </location>
</feature>
<keyword evidence="3" id="KW-1185">Reference proteome</keyword>
<proteinExistence type="predicted"/>
<reference evidence="2 3" key="1">
    <citation type="journal article" date="2015" name="Genome Biol. Evol.">
        <title>Comparative Genomics of a Bacterivorous Green Alga Reveals Evolutionary Causalities and Consequences of Phago-Mixotrophic Mode of Nutrition.</title>
        <authorList>
            <person name="Burns J.A."/>
            <person name="Paasch A."/>
            <person name="Narechania A."/>
            <person name="Kim E."/>
        </authorList>
    </citation>
    <scope>NUCLEOTIDE SEQUENCE [LARGE SCALE GENOMIC DNA]</scope>
    <source>
        <strain evidence="2 3">PLY_AMNH</strain>
    </source>
</reference>
<evidence type="ECO:0000313" key="2">
    <source>
        <dbReference type="EMBL" id="KAK3288987.1"/>
    </source>
</evidence>
<feature type="region of interest" description="Disordered" evidence="1">
    <location>
        <begin position="1"/>
        <end position="50"/>
    </location>
</feature>
<comment type="caution">
    <text evidence="2">The sequence shown here is derived from an EMBL/GenBank/DDBJ whole genome shotgun (WGS) entry which is preliminary data.</text>
</comment>
<feature type="compositionally biased region" description="Acidic residues" evidence="1">
    <location>
        <begin position="31"/>
        <end position="44"/>
    </location>
</feature>
<dbReference type="AlphaFoldDB" id="A0AAE0H339"/>
<protein>
    <submittedName>
        <fullName evidence="2">Uncharacterized protein</fullName>
    </submittedName>
</protein>
<gene>
    <name evidence="2" type="ORF">CYMTET_3552</name>
</gene>